<dbReference type="Proteomes" id="UP000019434">
    <property type="component" value="Chromosome"/>
</dbReference>
<evidence type="ECO:0000313" key="1">
    <source>
        <dbReference type="EMBL" id="AHL23120.1"/>
    </source>
</evidence>
<name>W8P6G6_9EURY</name>
<dbReference type="HOGENOM" id="CLU_208228_1_0_2"/>
<dbReference type="KEGG" id="tnu:BD01_1512"/>
<sequence>MMRIKPEPMLKPREIVLFPGEEPEEGNERPKVKLLHEIRRYRLA</sequence>
<proteinExistence type="predicted"/>
<dbReference type="AlphaFoldDB" id="W8P6G6"/>
<gene>
    <name evidence="1" type="ORF">BD01_1512</name>
</gene>
<organism evidence="1 2">
    <name type="scientific">Thermococcus nautili</name>
    <dbReference type="NCBI Taxonomy" id="195522"/>
    <lineage>
        <taxon>Archaea</taxon>
        <taxon>Methanobacteriati</taxon>
        <taxon>Methanobacteriota</taxon>
        <taxon>Thermococci</taxon>
        <taxon>Thermococcales</taxon>
        <taxon>Thermococcaceae</taxon>
        <taxon>Thermococcus</taxon>
    </lineage>
</organism>
<dbReference type="EMBL" id="CP007264">
    <property type="protein sequence ID" value="AHL23120.1"/>
    <property type="molecule type" value="Genomic_DNA"/>
</dbReference>
<protein>
    <submittedName>
        <fullName evidence="1">Uncharacterized protein</fullName>
    </submittedName>
</protein>
<dbReference type="GeneID" id="75497400"/>
<evidence type="ECO:0000313" key="2">
    <source>
        <dbReference type="Proteomes" id="UP000019434"/>
    </source>
</evidence>
<reference evidence="1 2" key="1">
    <citation type="submission" date="2014-02" db="EMBL/GenBank/DDBJ databases">
        <title>Genome Sequence of an Hyperthermophilic Archaeon, Thermococcus nautili 30-1, producing viral vesicles.</title>
        <authorList>
            <person name="Oberto J."/>
            <person name="Gaudin M."/>
            <person name="Cossu M."/>
            <person name="Gorlas A."/>
            <person name="Slesarev A."/>
            <person name="Marguet E."/>
            <person name="Forterre P."/>
        </authorList>
    </citation>
    <scope>NUCLEOTIDE SEQUENCE [LARGE SCALE GENOMIC DNA]</scope>
    <source>
        <strain evidence="1 2">30-1</strain>
    </source>
</reference>
<keyword evidence="2" id="KW-1185">Reference proteome</keyword>
<dbReference type="RefSeq" id="WP_262926564.1">
    <property type="nucleotide sequence ID" value="NZ_CP007264.1"/>
</dbReference>
<accession>W8P6G6</accession>
<dbReference type="STRING" id="195522.BD01_1512"/>